<accession>A0AAV3NNY4</accession>
<reference evidence="5 6" key="1">
    <citation type="submission" date="2024-01" db="EMBL/GenBank/DDBJ databases">
        <title>The complete chloroplast genome sequence of Lithospermum erythrorhizon: insights into the phylogenetic relationship among Boraginaceae species and the maternal lineages of purple gromwells.</title>
        <authorList>
            <person name="Okada T."/>
            <person name="Watanabe K."/>
        </authorList>
    </citation>
    <scope>NUCLEOTIDE SEQUENCE [LARGE SCALE GENOMIC DNA]</scope>
</reference>
<comment type="caution">
    <text evidence="5">The sequence shown here is derived from an EMBL/GenBank/DDBJ whole genome shotgun (WGS) entry which is preliminary data.</text>
</comment>
<dbReference type="InterPro" id="IPR002885">
    <property type="entry name" value="PPR_rpt"/>
</dbReference>
<comment type="similarity">
    <text evidence="1">Belongs to the PPR family. P subfamily.</text>
</comment>
<evidence type="ECO:0000256" key="3">
    <source>
        <dbReference type="PROSITE-ProRule" id="PRU00708"/>
    </source>
</evidence>
<dbReference type="PANTHER" id="PTHR47936:SF1">
    <property type="entry name" value="PENTATRICOPEPTIDE REPEAT-CONTAINING PROTEIN GUN1, CHLOROPLASTIC"/>
    <property type="match status" value="1"/>
</dbReference>
<organism evidence="5 6">
    <name type="scientific">Lithospermum erythrorhizon</name>
    <name type="common">Purple gromwell</name>
    <name type="synonym">Lithospermum officinale var. erythrorhizon</name>
    <dbReference type="NCBI Taxonomy" id="34254"/>
    <lineage>
        <taxon>Eukaryota</taxon>
        <taxon>Viridiplantae</taxon>
        <taxon>Streptophyta</taxon>
        <taxon>Embryophyta</taxon>
        <taxon>Tracheophyta</taxon>
        <taxon>Spermatophyta</taxon>
        <taxon>Magnoliopsida</taxon>
        <taxon>eudicotyledons</taxon>
        <taxon>Gunneridae</taxon>
        <taxon>Pentapetalae</taxon>
        <taxon>asterids</taxon>
        <taxon>lamiids</taxon>
        <taxon>Boraginales</taxon>
        <taxon>Boraginaceae</taxon>
        <taxon>Boraginoideae</taxon>
        <taxon>Lithospermeae</taxon>
        <taxon>Lithospermum</taxon>
    </lineage>
</organism>
<dbReference type="PROSITE" id="PS51375">
    <property type="entry name" value="PPR"/>
    <property type="match status" value="6"/>
</dbReference>
<feature type="repeat" description="PPR" evidence="3">
    <location>
        <begin position="673"/>
        <end position="707"/>
    </location>
</feature>
<dbReference type="AlphaFoldDB" id="A0AAV3NNY4"/>
<feature type="repeat" description="PPR" evidence="3">
    <location>
        <begin position="359"/>
        <end position="393"/>
    </location>
</feature>
<dbReference type="Pfam" id="PF13041">
    <property type="entry name" value="PPR_2"/>
    <property type="match status" value="1"/>
</dbReference>
<dbReference type="Proteomes" id="UP001454036">
    <property type="component" value="Unassembled WGS sequence"/>
</dbReference>
<evidence type="ECO:0000256" key="2">
    <source>
        <dbReference type="ARBA" id="ARBA00022737"/>
    </source>
</evidence>
<dbReference type="InterPro" id="IPR011990">
    <property type="entry name" value="TPR-like_helical_dom_sf"/>
</dbReference>
<feature type="repeat" description="PPR" evidence="3">
    <location>
        <begin position="184"/>
        <end position="218"/>
    </location>
</feature>
<keyword evidence="2" id="KW-0677">Repeat</keyword>
<evidence type="ECO:0000256" key="4">
    <source>
        <dbReference type="SAM" id="MobiDB-lite"/>
    </source>
</evidence>
<dbReference type="Pfam" id="PF01535">
    <property type="entry name" value="PPR"/>
    <property type="match status" value="5"/>
</dbReference>
<dbReference type="EMBL" id="BAABME010000084">
    <property type="protein sequence ID" value="GAA0139377.1"/>
    <property type="molecule type" value="Genomic_DNA"/>
</dbReference>
<feature type="repeat" description="PPR" evidence="3">
    <location>
        <begin position="845"/>
        <end position="879"/>
    </location>
</feature>
<evidence type="ECO:0000313" key="6">
    <source>
        <dbReference type="Proteomes" id="UP001454036"/>
    </source>
</evidence>
<keyword evidence="6" id="KW-1185">Reference proteome</keyword>
<gene>
    <name evidence="5" type="ORF">LIER_00934</name>
</gene>
<proteinExistence type="inferred from homology"/>
<dbReference type="NCBIfam" id="TIGR00756">
    <property type="entry name" value="PPR"/>
    <property type="match status" value="3"/>
</dbReference>
<evidence type="ECO:0000256" key="1">
    <source>
        <dbReference type="ARBA" id="ARBA00007626"/>
    </source>
</evidence>
<sequence length="887" mass="102834">MQTLRSVRQRHKNPLSSTTTTTTSFFTTTTSTAATSPILHQNSLQNPFFNKPSTTQFTSRDKVSNISTNDIVSSFKAWFLARNDPFLEQIFHILRTREGFNLESSLSQLNLFVTERLVLQVLNYRKNSPDVLSCLKFFDWAGRQKGFFHTRATFSAIFRILCKAKLMSIMLEFLETFLKQRQPMVRFYSTLVIGYSVAGKPETALQMFGRMRFQGIDLDSFGYNVLLNALVDEGHDDAFEMVVKQIRLRGLENPITHSIVTKSFCKKREFDKAEEYLRRLWGEGERLSGAGIAEFIDALCQDRQFKRAANLVEDLKKSNNIAMRPVYGVWLRYLMKAGKLGGALEFLKDKKIVDDYIADIFGYNTLVYKLIRDNRLEEVFDLLTEMREQHILPDELTMNSTLSFFCKAGMVDVAMELYESREEFGMSVSRITYNYLINALVGDVSVDEAYRVLAAAVDQGFSLGEKTISIIADALCREGKHEKLRNLALVALENKFRLKDSTYSKFISALCRARRPEDGYIVHMHLNRLNKITSRMSYFNLIKGFNEATRGDIAARLLIEMQEKGHMANRWLFRIVISSLCLRENSEEQVLRLLRMQLTRHEPSTLIFNNFIDAAGKAKKPEISKKVYEIMRITGTRPNLRSHIIMLYSYLHNDKILDALMFFRGLPFERRTSKRMWNGMIIGLCRVGRLDRALELFREMRANEIRPTMLCFEELVKLVCYKKKYSVVFSIIEDSALVYHRMSSFIGNVLLLNCLYSRKLFDAWVRSRNAENQTPLHLMLGKLIGAFSGCIDVSQDIEDMEELIKQCFTPNLYTYNMLLRRLIMTEIDEACDYINRIQEKGYEPNKWTYDALVHGYYKCGRSSEATKWRDVMLQKGYDFTECTKLLA</sequence>
<name>A0AAV3NNY4_LITER</name>
<protein>
    <submittedName>
        <fullName evidence="5">Chaperone</fullName>
    </submittedName>
</protein>
<dbReference type="Gene3D" id="1.25.40.10">
    <property type="entry name" value="Tetratricopeptide repeat domain"/>
    <property type="match status" value="6"/>
</dbReference>
<feature type="repeat" description="PPR" evidence="3">
    <location>
        <begin position="253"/>
        <end position="287"/>
    </location>
</feature>
<feature type="repeat" description="PPR" evidence="3">
    <location>
        <begin position="394"/>
        <end position="428"/>
    </location>
</feature>
<feature type="region of interest" description="Disordered" evidence="4">
    <location>
        <begin position="1"/>
        <end position="22"/>
    </location>
</feature>
<dbReference type="PANTHER" id="PTHR47936">
    <property type="entry name" value="PPR_LONG DOMAIN-CONTAINING PROTEIN"/>
    <property type="match status" value="1"/>
</dbReference>
<evidence type="ECO:0000313" key="5">
    <source>
        <dbReference type="EMBL" id="GAA0139377.1"/>
    </source>
</evidence>